<reference evidence="1 2" key="1">
    <citation type="submission" date="2011-10" db="EMBL/GenBank/DDBJ databases">
        <title>The Genome Sequence of Fusobacterium sp. 4_1_13.</title>
        <authorList>
            <consortium name="The Broad Institute Genome Sequencing Platform"/>
            <person name="Earl A."/>
            <person name="Ward D."/>
            <person name="Feldgarden M."/>
            <person name="Gevers D."/>
            <person name="Strauss J."/>
            <person name="Ambrose C."/>
            <person name="Allen-Vercoe E."/>
            <person name="Young S.K."/>
            <person name="Zeng Q."/>
            <person name="Gargeya S."/>
            <person name="Fitzgerald M."/>
            <person name="Haas B."/>
            <person name="Abouelleil A."/>
            <person name="Alvarado L."/>
            <person name="Arachchi H.M."/>
            <person name="Berlin A."/>
            <person name="Brown A."/>
            <person name="Chapman S.B."/>
            <person name="Chen Z."/>
            <person name="Dunbar C."/>
            <person name="Freedman E."/>
            <person name="Gearin G."/>
            <person name="Goldberg J."/>
            <person name="Griggs A."/>
            <person name="Gujja S."/>
            <person name="Heiman D."/>
            <person name="Howarth C."/>
            <person name="Larson L."/>
            <person name="Lui A."/>
            <person name="MacDonald P.J."/>
            <person name="Montmayeur A."/>
            <person name="Murphy C."/>
            <person name="Neiman D."/>
            <person name="Pearson M."/>
            <person name="Priest M."/>
            <person name="Roberts A."/>
            <person name="Saif S."/>
            <person name="Shea T."/>
            <person name="Shenoy N."/>
            <person name="Sisk P."/>
            <person name="Stolte C."/>
            <person name="Sykes S."/>
            <person name="Wortman J."/>
            <person name="Nusbaum C."/>
            <person name="Birren B."/>
        </authorList>
    </citation>
    <scope>NUCLEOTIDE SEQUENCE [LARGE SCALE GENOMIC DNA]</scope>
    <source>
        <strain evidence="1 2">4_1_13</strain>
    </source>
</reference>
<proteinExistence type="predicted"/>
<accession>A0A0M1VUX3</accession>
<protein>
    <submittedName>
        <fullName evidence="1">Uncharacterized protein</fullName>
    </submittedName>
</protein>
<dbReference type="EMBL" id="ACDE02000019">
    <property type="protein sequence ID" value="EEO40447.2"/>
    <property type="molecule type" value="Genomic_DNA"/>
</dbReference>
<evidence type="ECO:0000313" key="1">
    <source>
        <dbReference type="EMBL" id="EEO40447.2"/>
    </source>
</evidence>
<gene>
    <name evidence="1" type="ORF">FSCG_01160</name>
</gene>
<evidence type="ECO:0000313" key="2">
    <source>
        <dbReference type="Proteomes" id="UP000004925"/>
    </source>
</evidence>
<sequence>MRKNLEILDKIYNLRYRSGKIHLFHSVNKIVGRFGNVVSLDKIYVSKEYLSYLSEKLFKDRDRLVSFFGGNNKFVRLSLVHEFMQDFGRDIAQDIKDDFMELKKYNSSIFKKVKERIIVLKENENENITKEDIDLIQAYLTNWKNLQDKIRHFIPEEFYSQKNNYFYTSLLSYVKFFEKLNSDYETGTKYLLAIN</sequence>
<organism evidence="1 2">
    <name type="scientific">Fusobacterium vincentii 4_1_13</name>
    <dbReference type="NCBI Taxonomy" id="469606"/>
    <lineage>
        <taxon>Bacteria</taxon>
        <taxon>Fusobacteriati</taxon>
        <taxon>Fusobacteriota</taxon>
        <taxon>Fusobacteriia</taxon>
        <taxon>Fusobacteriales</taxon>
        <taxon>Fusobacteriaceae</taxon>
        <taxon>Fusobacterium</taxon>
    </lineage>
</organism>
<dbReference type="Proteomes" id="UP000004925">
    <property type="component" value="Unassembled WGS sequence"/>
</dbReference>
<dbReference type="GeneID" id="79799849"/>
<comment type="caution">
    <text evidence="1">The sequence shown here is derived from an EMBL/GenBank/DDBJ whole genome shotgun (WGS) entry which is preliminary data.</text>
</comment>
<dbReference type="RefSeq" id="WP_008799950.1">
    <property type="nucleotide sequence ID" value="NZ_KQ235737.1"/>
</dbReference>
<dbReference type="AlphaFoldDB" id="A0A0M1VUX3"/>
<name>A0A0M1VUX3_FUSVC</name>
<dbReference type="eggNOG" id="ENOG502Z9KV">
    <property type="taxonomic scope" value="Bacteria"/>
</dbReference>